<dbReference type="STRING" id="1121476.SAMN02745751_01595"/>
<accession>A0A1M6FYX3</accession>
<proteinExistence type="predicted"/>
<dbReference type="EMBL" id="FQZL01000009">
    <property type="protein sequence ID" value="SHJ02955.1"/>
    <property type="molecule type" value="Genomic_DNA"/>
</dbReference>
<evidence type="ECO:0000313" key="2">
    <source>
        <dbReference type="Proteomes" id="UP000184052"/>
    </source>
</evidence>
<reference evidence="1 2" key="1">
    <citation type="submission" date="2016-11" db="EMBL/GenBank/DDBJ databases">
        <authorList>
            <person name="Jaros S."/>
            <person name="Januszkiewicz K."/>
            <person name="Wedrychowicz H."/>
        </authorList>
    </citation>
    <scope>NUCLEOTIDE SEQUENCE [LARGE SCALE GENOMIC DNA]</scope>
    <source>
        <strain evidence="1 2">DSM 17477</strain>
    </source>
</reference>
<organism evidence="1 2">
    <name type="scientific">Dethiosulfatibacter aminovorans DSM 17477</name>
    <dbReference type="NCBI Taxonomy" id="1121476"/>
    <lineage>
        <taxon>Bacteria</taxon>
        <taxon>Bacillati</taxon>
        <taxon>Bacillota</taxon>
        <taxon>Tissierellia</taxon>
        <taxon>Dethiosulfatibacter</taxon>
    </lineage>
</organism>
<gene>
    <name evidence="1" type="ORF">SAMN02745751_01595</name>
</gene>
<keyword evidence="2" id="KW-1185">Reference proteome</keyword>
<dbReference type="AlphaFoldDB" id="A0A1M6FYX3"/>
<dbReference type="RefSeq" id="WP_073049052.1">
    <property type="nucleotide sequence ID" value="NZ_FQZL01000009.1"/>
</dbReference>
<sequence length="206" mass="22685">MDFKEIQDYLTNLKSVISGKIVAGQDDEIEEVHILADSSRNTKQICRDVQSVLISKYDINVDYKKISIAQISDNLTIDNNFRLKLKSVKAENNLKTTTVKVDLELDDKIYNGESTGVKTDRNTLRLSAEAGLKAVENSIGFDNCLLLEDIESRQLAGKEVVTSAVTFVYGGAEVLLCGSAFVEHSKPEAVVKATLNAINRSVAKSR</sequence>
<protein>
    <submittedName>
        <fullName evidence="1">Uncharacterized protein</fullName>
    </submittedName>
</protein>
<evidence type="ECO:0000313" key="1">
    <source>
        <dbReference type="EMBL" id="SHJ02955.1"/>
    </source>
</evidence>
<dbReference type="Proteomes" id="UP000184052">
    <property type="component" value="Unassembled WGS sequence"/>
</dbReference>
<name>A0A1M6FYX3_9FIRM</name>
<dbReference type="OrthoDB" id="43591at2"/>